<feature type="modified residue" description="4-aspartylphosphate" evidence="2">
    <location>
        <position position="79"/>
    </location>
</feature>
<dbReference type="PANTHER" id="PTHR44591">
    <property type="entry name" value="STRESS RESPONSE REGULATOR PROTEIN 1"/>
    <property type="match status" value="1"/>
</dbReference>
<protein>
    <submittedName>
        <fullName evidence="4">Sporulation initiation phosphotransferase F</fullName>
    </submittedName>
</protein>
<keyword evidence="1 2" id="KW-0597">Phosphoprotein</keyword>
<accession>A0ABQ3UJU2</accession>
<dbReference type="InterPro" id="IPR001789">
    <property type="entry name" value="Sig_transdc_resp-reg_receiver"/>
</dbReference>
<dbReference type="SUPFAM" id="SSF52172">
    <property type="entry name" value="CheY-like"/>
    <property type="match status" value="1"/>
</dbReference>
<gene>
    <name evidence="4" type="primary">spo0F</name>
    <name evidence="4" type="ORF">KSB_14810</name>
</gene>
<dbReference type="EMBL" id="BNJG01000001">
    <property type="protein sequence ID" value="GHO53006.1"/>
    <property type="molecule type" value="Genomic_DNA"/>
</dbReference>
<keyword evidence="5" id="KW-1185">Reference proteome</keyword>
<dbReference type="PANTHER" id="PTHR44591:SF3">
    <property type="entry name" value="RESPONSE REGULATORY DOMAIN-CONTAINING PROTEIN"/>
    <property type="match status" value="1"/>
</dbReference>
<reference evidence="4 5" key="1">
    <citation type="journal article" date="2021" name="Int. J. Syst. Evol. Microbiol.">
        <title>Reticulibacter mediterranei gen. nov., sp. nov., within the new family Reticulibacteraceae fam. nov., and Ktedonospora formicarum gen. nov., sp. nov., Ktedonobacter robiniae sp. nov., Dictyobacter formicarum sp. nov. and Dictyobacter arantiisoli sp. nov., belonging to the class Ktedonobacteria.</title>
        <authorList>
            <person name="Yabe S."/>
            <person name="Zheng Y."/>
            <person name="Wang C.M."/>
            <person name="Sakai Y."/>
            <person name="Abe K."/>
            <person name="Yokota A."/>
            <person name="Donadio S."/>
            <person name="Cavaletti L."/>
            <person name="Monciardini P."/>
        </authorList>
    </citation>
    <scope>NUCLEOTIDE SEQUENCE [LARGE SCALE GENOMIC DNA]</scope>
    <source>
        <strain evidence="4 5">SOSP1-30</strain>
    </source>
</reference>
<dbReference type="Proteomes" id="UP000654345">
    <property type="component" value="Unassembled WGS sequence"/>
</dbReference>
<dbReference type="Gene3D" id="3.40.50.2300">
    <property type="match status" value="1"/>
</dbReference>
<name>A0ABQ3UJU2_9CHLR</name>
<dbReference type="SMART" id="SM00448">
    <property type="entry name" value="REC"/>
    <property type="match status" value="1"/>
</dbReference>
<evidence type="ECO:0000313" key="4">
    <source>
        <dbReference type="EMBL" id="GHO53006.1"/>
    </source>
</evidence>
<dbReference type="InterPro" id="IPR050595">
    <property type="entry name" value="Bact_response_regulator"/>
</dbReference>
<organism evidence="4 5">
    <name type="scientific">Ktedonobacter robiniae</name>
    <dbReference type="NCBI Taxonomy" id="2778365"/>
    <lineage>
        <taxon>Bacteria</taxon>
        <taxon>Bacillati</taxon>
        <taxon>Chloroflexota</taxon>
        <taxon>Ktedonobacteria</taxon>
        <taxon>Ktedonobacterales</taxon>
        <taxon>Ktedonobacteraceae</taxon>
        <taxon>Ktedonobacter</taxon>
    </lineage>
</organism>
<dbReference type="Pfam" id="PF00072">
    <property type="entry name" value="Response_reg"/>
    <property type="match status" value="1"/>
</dbReference>
<comment type="caution">
    <text evidence="4">The sequence shown here is derived from an EMBL/GenBank/DDBJ whole genome shotgun (WGS) entry which is preliminary data.</text>
</comment>
<proteinExistence type="predicted"/>
<evidence type="ECO:0000259" key="3">
    <source>
        <dbReference type="PROSITE" id="PS50110"/>
    </source>
</evidence>
<evidence type="ECO:0000256" key="1">
    <source>
        <dbReference type="ARBA" id="ARBA00022553"/>
    </source>
</evidence>
<feature type="domain" description="Response regulatory" evidence="3">
    <location>
        <begin position="30"/>
        <end position="146"/>
    </location>
</feature>
<dbReference type="PROSITE" id="PS50110">
    <property type="entry name" value="RESPONSE_REGULATORY"/>
    <property type="match status" value="1"/>
</dbReference>
<dbReference type="InterPro" id="IPR011006">
    <property type="entry name" value="CheY-like_superfamily"/>
</dbReference>
<evidence type="ECO:0000313" key="5">
    <source>
        <dbReference type="Proteomes" id="UP000654345"/>
    </source>
</evidence>
<evidence type="ECO:0000256" key="2">
    <source>
        <dbReference type="PROSITE-ProRule" id="PRU00169"/>
    </source>
</evidence>
<sequence length="154" mass="17389">MTSVKKCCEIEIRTAWPFWNEGNAGTMAKKILVMDDDPTIADLLTEALADEGYETFMTTQSLRFYDSIQEHKPDLVLLDLMMPYLDGRDELKLMTMGIDKQIPVIVVTAFLGAANEEQEFREAGVVHIVYKPFDLDKLVALVKQTIGEPEEKSA</sequence>